<accession>A0ABW1ITV8</accession>
<name>A0ABW1ITV8_9BACL</name>
<dbReference type="PANTHER" id="PTHR41786:SF1">
    <property type="entry name" value="6-HYDROXYMETHYLPTERIN DIPHOSPHOKINASE MPTE-LIKE DOMAIN-CONTAINING PROTEIN"/>
    <property type="match status" value="1"/>
</dbReference>
<dbReference type="RefSeq" id="WP_379895675.1">
    <property type="nucleotide sequence ID" value="NZ_CBCSCT010000017.1"/>
</dbReference>
<organism evidence="2 3">
    <name type="scientific">Marinicrinis lubricantis</name>
    <dbReference type="NCBI Taxonomy" id="2086470"/>
    <lineage>
        <taxon>Bacteria</taxon>
        <taxon>Bacillati</taxon>
        <taxon>Bacillota</taxon>
        <taxon>Bacilli</taxon>
        <taxon>Bacillales</taxon>
        <taxon>Paenibacillaceae</taxon>
    </lineage>
</organism>
<proteinExistence type="predicted"/>
<evidence type="ECO:0000313" key="2">
    <source>
        <dbReference type="EMBL" id="MFC5988214.1"/>
    </source>
</evidence>
<reference evidence="3" key="1">
    <citation type="journal article" date="2019" name="Int. J. Syst. Evol. Microbiol.">
        <title>The Global Catalogue of Microorganisms (GCM) 10K type strain sequencing project: providing services to taxonomists for standard genome sequencing and annotation.</title>
        <authorList>
            <consortium name="The Broad Institute Genomics Platform"/>
            <consortium name="The Broad Institute Genome Sequencing Center for Infectious Disease"/>
            <person name="Wu L."/>
            <person name="Ma J."/>
        </authorList>
    </citation>
    <scope>NUCLEOTIDE SEQUENCE [LARGE SCALE GENOMIC DNA]</scope>
    <source>
        <strain evidence="3">CCM 8749</strain>
    </source>
</reference>
<dbReference type="EMBL" id="JBHSQV010000178">
    <property type="protein sequence ID" value="MFC5988214.1"/>
    <property type="molecule type" value="Genomic_DNA"/>
</dbReference>
<feature type="domain" description="6-hydroxymethylpterin diphosphokinase MptE-like" evidence="1">
    <location>
        <begin position="205"/>
        <end position="381"/>
    </location>
</feature>
<dbReference type="PANTHER" id="PTHR41786">
    <property type="entry name" value="MOTILITY ACCESSORY FACTOR MAF"/>
    <property type="match status" value="1"/>
</dbReference>
<dbReference type="Pfam" id="PF01973">
    <property type="entry name" value="MptE-like"/>
    <property type="match status" value="1"/>
</dbReference>
<dbReference type="Proteomes" id="UP001596250">
    <property type="component" value="Unassembled WGS sequence"/>
</dbReference>
<protein>
    <submittedName>
        <fullName evidence="2">Motility associated factor glycosyltransferase family protein</fullName>
    </submittedName>
</protein>
<keyword evidence="3" id="KW-1185">Reference proteome</keyword>
<gene>
    <name evidence="2" type="ORF">ACFPXP_17570</name>
</gene>
<dbReference type="InterPro" id="IPR002826">
    <property type="entry name" value="MptE-like"/>
</dbReference>
<evidence type="ECO:0000259" key="1">
    <source>
        <dbReference type="Pfam" id="PF01973"/>
    </source>
</evidence>
<sequence length="617" mass="70891">MILTNNEVILKRRFPQVLEQLDNHTSSSNFIVSAQPSKINGAYTAVVEKNASTTYLHSKYDPIHEAEKIIEAYEIDQSSHVLFYGIGLGYHVEQFIQRNPEVEITVIEPHLGVFDTLVRTRDVQFLEHKNIRELIVDDQSDLFIQQIYEWVNLVNGSVVYIPLPSYRRLFSEHYERFEQLFTNLASQKAYNLRATRMMQKPWIMNSLLNMKDILSTPNFLTMDHSVFKGKPAIIVSAGPSLADEIEHLKYIKKNGLAYIFSAGSAIQALIANGIEPDAAFTYDPMKNNKNVFRTVVEKGIQSIPLVFGTSVYHETLPDYPGSKFHMVMQQDQVTPMMTAKSKQELNSVPDAVSIAIIMVHVMQRIGCNPVIFAGQNLGYRNSQFYSTGIGYKGRPDTLTERDRKNVIYTEDVYGNQIETNEGFERMKSELGAVIERYADDMTFINTTKGGAKIERAPFMDMERVIETYLAESGVVDNTWQQCLDRPYRLQTAIDAVVQLAEEIEWLDRMFPLMLKQIDEANAAAAANDQQKVDKLLAKFDHQFMKMKKMKIYLSFLEPMNAAQVEMMVKNLERFQTVEDYFKRAEKIISEFKAFICKCFDDYEELRPVLMILRSRLG</sequence>
<evidence type="ECO:0000313" key="3">
    <source>
        <dbReference type="Proteomes" id="UP001596250"/>
    </source>
</evidence>
<comment type="caution">
    <text evidence="2">The sequence shown here is derived from an EMBL/GenBank/DDBJ whole genome shotgun (WGS) entry which is preliminary data.</text>
</comment>